<dbReference type="PANTHER" id="PTHR11999">
    <property type="entry name" value="GROUP II PYRIDOXAL-5-PHOSPHATE DECARBOXYLASE"/>
    <property type="match status" value="1"/>
</dbReference>
<dbReference type="PANTHER" id="PTHR11999:SF70">
    <property type="entry name" value="MIP05841P"/>
    <property type="match status" value="1"/>
</dbReference>
<feature type="modified residue" description="N6-(pyridoxal phosphate)lysine" evidence="6">
    <location>
        <position position="307"/>
    </location>
</feature>
<dbReference type="GO" id="GO:0030170">
    <property type="term" value="F:pyridoxal phosphate binding"/>
    <property type="evidence" value="ECO:0007669"/>
    <property type="project" value="InterPro"/>
</dbReference>
<dbReference type="Pfam" id="PF00282">
    <property type="entry name" value="Pyridoxal_deC"/>
    <property type="match status" value="1"/>
</dbReference>
<dbReference type="RefSeq" id="WP_138688685.1">
    <property type="nucleotide sequence ID" value="NZ_JBHSAZ010000013.1"/>
</dbReference>
<dbReference type="InterPro" id="IPR015422">
    <property type="entry name" value="PyrdxlP-dep_Trfase_small"/>
</dbReference>
<comment type="similarity">
    <text evidence="2 7">Belongs to the group II decarboxylase family.</text>
</comment>
<evidence type="ECO:0000256" key="2">
    <source>
        <dbReference type="ARBA" id="ARBA00009533"/>
    </source>
</evidence>
<keyword evidence="4 6" id="KW-0663">Pyridoxal phosphate</keyword>
<evidence type="ECO:0000256" key="6">
    <source>
        <dbReference type="PIRSR" id="PIRSR602129-50"/>
    </source>
</evidence>
<keyword evidence="9" id="KW-1185">Reference proteome</keyword>
<dbReference type="InterPro" id="IPR010977">
    <property type="entry name" value="Aromatic_deC"/>
</dbReference>
<evidence type="ECO:0000256" key="3">
    <source>
        <dbReference type="ARBA" id="ARBA00022793"/>
    </source>
</evidence>
<dbReference type="Proteomes" id="UP000306628">
    <property type="component" value="Unassembled WGS sequence"/>
</dbReference>
<gene>
    <name evidence="8" type="ORF">ETD85_06515</name>
</gene>
<dbReference type="Gene3D" id="1.20.1340.10">
    <property type="entry name" value="dopa decarboxylase, N-terminal domain"/>
    <property type="match status" value="1"/>
</dbReference>
<dbReference type="InterPro" id="IPR015424">
    <property type="entry name" value="PyrdxlP-dep_Trfase"/>
</dbReference>
<dbReference type="InterPro" id="IPR015421">
    <property type="entry name" value="PyrdxlP-dep_Trfase_major"/>
</dbReference>
<evidence type="ECO:0000313" key="9">
    <source>
        <dbReference type="Proteomes" id="UP000306628"/>
    </source>
</evidence>
<dbReference type="InterPro" id="IPR002129">
    <property type="entry name" value="PyrdxlP-dep_de-COase"/>
</dbReference>
<dbReference type="GO" id="GO:0004058">
    <property type="term" value="F:aromatic-L-amino-acid decarboxylase activity"/>
    <property type="evidence" value="ECO:0007669"/>
    <property type="project" value="UniProtKB-ARBA"/>
</dbReference>
<comment type="cofactor">
    <cofactor evidence="1 6 7">
        <name>pyridoxal 5'-phosphate</name>
        <dbReference type="ChEBI" id="CHEBI:597326"/>
    </cofactor>
</comment>
<protein>
    <submittedName>
        <fullName evidence="8">PLP-dependent decarboxylase</fullName>
    </submittedName>
</protein>
<name>A0A5S4GYA6_9ACTN</name>
<sequence length="484" mass="51444">MSAPAPALGDWPPDLLADNGALLLARLREHFEGLHDLPVRSPSTPADVRALLRREPPAEPQDFAAILADTFADVVPHLVQWNHPGFHAYIPNSSSGPGILAETLAAALNPNAMLWHTSPAASALEETVLGWIAGLAGYPQDADGVLLSGASTATFTALAAARDALPGLDIRRRGLTGRTDVPTLRVHTSDQAHSSVDKAAIALGVGLDNVVRLPADAAYRLDPAVLDAALRADREAGLLPMAVVATLGTTATGAVDPVGDLAGVCARHGVWLHVDAAYGGLWRVADAVRAALPDAAAADSIVVNPHKVLFTPMHASALYCRRPGALAGAFRLVPEILRTDDDGAPTDYMNRSLELGRSFKALKLWWIIRSFGTRGIGERLGHQARLAATLRERVAAEPGWELTATSPLPVVCLRHRPSDAGPHTLDALNARILRRVNAGGEVFLSHAVLRDGYTLRVAFGNIHTREQDADRVWDVLRAAAEKES</sequence>
<comment type="caution">
    <text evidence="8">The sequence shown here is derived from an EMBL/GenBank/DDBJ whole genome shotgun (WGS) entry which is preliminary data.</text>
</comment>
<dbReference type="GO" id="GO:0019752">
    <property type="term" value="P:carboxylic acid metabolic process"/>
    <property type="evidence" value="ECO:0007669"/>
    <property type="project" value="InterPro"/>
</dbReference>
<evidence type="ECO:0000256" key="1">
    <source>
        <dbReference type="ARBA" id="ARBA00001933"/>
    </source>
</evidence>
<dbReference type="Gene3D" id="3.90.1150.10">
    <property type="entry name" value="Aspartate Aminotransferase, domain 1"/>
    <property type="match status" value="1"/>
</dbReference>
<evidence type="ECO:0000256" key="7">
    <source>
        <dbReference type="RuleBase" id="RU000382"/>
    </source>
</evidence>
<evidence type="ECO:0000256" key="4">
    <source>
        <dbReference type="ARBA" id="ARBA00022898"/>
    </source>
</evidence>
<reference evidence="8 9" key="1">
    <citation type="submission" date="2019-05" db="EMBL/GenBank/DDBJ databases">
        <title>Draft genome sequence of Nonomuraea zeae DSM 100528.</title>
        <authorList>
            <person name="Saricaoglu S."/>
            <person name="Isik K."/>
        </authorList>
    </citation>
    <scope>NUCLEOTIDE SEQUENCE [LARGE SCALE GENOMIC DNA]</scope>
    <source>
        <strain evidence="8 9">DSM 100528</strain>
    </source>
</reference>
<dbReference type="OrthoDB" id="3335676at2"/>
<organism evidence="8 9">
    <name type="scientific">Nonomuraea zeae</name>
    <dbReference type="NCBI Taxonomy" id="1642303"/>
    <lineage>
        <taxon>Bacteria</taxon>
        <taxon>Bacillati</taxon>
        <taxon>Actinomycetota</taxon>
        <taxon>Actinomycetes</taxon>
        <taxon>Streptosporangiales</taxon>
        <taxon>Streptosporangiaceae</taxon>
        <taxon>Nonomuraea</taxon>
    </lineage>
</organism>
<keyword evidence="5 7" id="KW-0456">Lyase</keyword>
<proteinExistence type="inferred from homology"/>
<dbReference type="SUPFAM" id="SSF53383">
    <property type="entry name" value="PLP-dependent transferases"/>
    <property type="match status" value="1"/>
</dbReference>
<keyword evidence="3" id="KW-0210">Decarboxylase</keyword>
<dbReference type="PRINTS" id="PR00800">
    <property type="entry name" value="YHDCRBOXLASE"/>
</dbReference>
<dbReference type="AlphaFoldDB" id="A0A5S4GYA6"/>
<evidence type="ECO:0000256" key="5">
    <source>
        <dbReference type="ARBA" id="ARBA00023239"/>
    </source>
</evidence>
<dbReference type="GO" id="GO:0005737">
    <property type="term" value="C:cytoplasm"/>
    <property type="evidence" value="ECO:0007669"/>
    <property type="project" value="TreeGrafter"/>
</dbReference>
<dbReference type="GO" id="GO:0006520">
    <property type="term" value="P:amino acid metabolic process"/>
    <property type="evidence" value="ECO:0007669"/>
    <property type="project" value="InterPro"/>
</dbReference>
<dbReference type="PROSITE" id="PS00392">
    <property type="entry name" value="DDC_GAD_HDC_YDC"/>
    <property type="match status" value="1"/>
</dbReference>
<dbReference type="Gene3D" id="3.40.640.10">
    <property type="entry name" value="Type I PLP-dependent aspartate aminotransferase-like (Major domain)"/>
    <property type="match status" value="1"/>
</dbReference>
<evidence type="ECO:0000313" key="8">
    <source>
        <dbReference type="EMBL" id="TMR37877.1"/>
    </source>
</evidence>
<dbReference type="EMBL" id="VCKX01000013">
    <property type="protein sequence ID" value="TMR37877.1"/>
    <property type="molecule type" value="Genomic_DNA"/>
</dbReference>
<dbReference type="InterPro" id="IPR021115">
    <property type="entry name" value="Pyridoxal-P_BS"/>
</dbReference>
<accession>A0A5S4GYA6</accession>